<evidence type="ECO:0000259" key="1">
    <source>
        <dbReference type="PROSITE" id="PS51819"/>
    </source>
</evidence>
<accession>A0A6I2MT95</accession>
<dbReference type="InterPro" id="IPR004360">
    <property type="entry name" value="Glyas_Fos-R_dOase_dom"/>
</dbReference>
<evidence type="ECO:0000313" key="3">
    <source>
        <dbReference type="Proteomes" id="UP000443153"/>
    </source>
</evidence>
<dbReference type="PANTHER" id="PTHR33993:SF2">
    <property type="entry name" value="VOC DOMAIN-CONTAINING PROTEIN"/>
    <property type="match status" value="1"/>
</dbReference>
<dbReference type="SUPFAM" id="SSF54593">
    <property type="entry name" value="Glyoxalase/Bleomycin resistance protein/Dihydroxybiphenyl dioxygenase"/>
    <property type="match status" value="1"/>
</dbReference>
<dbReference type="Gene3D" id="3.10.180.10">
    <property type="entry name" value="2,3-Dihydroxybiphenyl 1,2-Dioxygenase, domain 1"/>
    <property type="match status" value="1"/>
</dbReference>
<dbReference type="PANTHER" id="PTHR33993">
    <property type="entry name" value="GLYOXALASE-RELATED"/>
    <property type="match status" value="1"/>
</dbReference>
<dbReference type="Proteomes" id="UP000443153">
    <property type="component" value="Unassembled WGS sequence"/>
</dbReference>
<feature type="domain" description="VOC" evidence="1">
    <location>
        <begin position="5"/>
        <end position="124"/>
    </location>
</feature>
<dbReference type="InterPro" id="IPR029068">
    <property type="entry name" value="Glyas_Bleomycin-R_OHBP_Dase"/>
</dbReference>
<dbReference type="AlphaFoldDB" id="A0A6I2MT95"/>
<dbReference type="PROSITE" id="PS51819">
    <property type="entry name" value="VOC"/>
    <property type="match status" value="1"/>
</dbReference>
<sequence length="125" mass="13728">MEYNSVGWFEIPVVDMERAKVFYETVFDITISVHDLGGLIMGWFPSAEGKKGASGSLVQHQMYIPSATHGPLLYFTCVDLAIELSRVVAAKGEILKEKTEIGGGHGFMALVKDTEGNRIALHSLR</sequence>
<evidence type="ECO:0000313" key="2">
    <source>
        <dbReference type="EMBL" id="MRX66077.1"/>
    </source>
</evidence>
<proteinExistence type="predicted"/>
<dbReference type="EMBL" id="WKJH01000030">
    <property type="protein sequence ID" value="MRX66077.1"/>
    <property type="molecule type" value="Genomic_DNA"/>
</dbReference>
<dbReference type="InterPro" id="IPR037523">
    <property type="entry name" value="VOC_core"/>
</dbReference>
<comment type="caution">
    <text evidence="2">The sequence shown here is derived from an EMBL/GenBank/DDBJ whole genome shotgun (WGS) entry which is preliminary data.</text>
</comment>
<name>A0A6I2MT95_9FLAO</name>
<dbReference type="CDD" id="cd07247">
    <property type="entry name" value="SgaA_N_like"/>
    <property type="match status" value="1"/>
</dbReference>
<reference evidence="2 3" key="1">
    <citation type="submission" date="2019-11" db="EMBL/GenBank/DDBJ databases">
        <title>Maribacter lutea sp. nov., a marine bacterium isolated from intertidal sand.</title>
        <authorList>
            <person name="Liu A."/>
        </authorList>
    </citation>
    <scope>NUCLEOTIDE SEQUENCE [LARGE SCALE GENOMIC DNA]</scope>
    <source>
        <strain evidence="2 3">RZ05</strain>
    </source>
</reference>
<dbReference type="Pfam" id="PF00903">
    <property type="entry name" value="Glyoxalase"/>
    <property type="match status" value="1"/>
</dbReference>
<organism evidence="2 3">
    <name type="scientific">Maribacter luteus</name>
    <dbReference type="NCBI Taxonomy" id="2594478"/>
    <lineage>
        <taxon>Bacteria</taxon>
        <taxon>Pseudomonadati</taxon>
        <taxon>Bacteroidota</taxon>
        <taxon>Flavobacteriia</taxon>
        <taxon>Flavobacteriales</taxon>
        <taxon>Flavobacteriaceae</taxon>
        <taxon>Maribacter</taxon>
    </lineage>
</organism>
<dbReference type="RefSeq" id="WP_154369540.1">
    <property type="nucleotide sequence ID" value="NZ_WKJH01000030.1"/>
</dbReference>
<keyword evidence="3" id="KW-1185">Reference proteome</keyword>
<protein>
    <submittedName>
        <fullName evidence="2">VOC family protein</fullName>
    </submittedName>
</protein>
<gene>
    <name evidence="2" type="ORF">GJ691_18140</name>
</gene>
<dbReference type="InterPro" id="IPR052164">
    <property type="entry name" value="Anthracycline_SecMetBiosynth"/>
</dbReference>
<dbReference type="OrthoDB" id="9804235at2"/>